<gene>
    <name evidence="5" type="ORF">OA238_160p0810</name>
</gene>
<dbReference type="GO" id="GO:0043720">
    <property type="term" value="F:3-keto-5-aminohexanoate cleavage activity"/>
    <property type="evidence" value="ECO:0007669"/>
    <property type="project" value="InterPro"/>
</dbReference>
<comment type="cofactor">
    <cofactor evidence="1">
        <name>Zn(2+)</name>
        <dbReference type="ChEBI" id="CHEBI:29105"/>
    </cofactor>
</comment>
<dbReference type="Gene3D" id="3.20.20.70">
    <property type="entry name" value="Aldolase class I"/>
    <property type="match status" value="1"/>
</dbReference>
<evidence type="ECO:0000313" key="6">
    <source>
        <dbReference type="Proteomes" id="UP000004688"/>
    </source>
</evidence>
<dbReference type="EMBL" id="CP003744">
    <property type="protein sequence ID" value="AGI74890.1"/>
    <property type="molecule type" value="Genomic_DNA"/>
</dbReference>
<dbReference type="HOGENOM" id="CLU_065536_0_0_5"/>
<keyword evidence="4" id="KW-0862">Zinc</keyword>
<evidence type="ECO:0000313" key="5">
    <source>
        <dbReference type="EMBL" id="AGI74890.1"/>
    </source>
</evidence>
<dbReference type="Proteomes" id="UP000004688">
    <property type="component" value="Plasmid pOA238_160"/>
</dbReference>
<reference evidence="5 6" key="1">
    <citation type="journal article" date="2013" name="PLoS ONE">
        <title>Poles Apart: Arctic and Antarctic Octadecabacter strains Share High Genome Plasticity and a New Type of Xanthorhodopsin.</title>
        <authorList>
            <person name="Vollmers J."/>
            <person name="Voget S."/>
            <person name="Dietrich S."/>
            <person name="Gollnow K."/>
            <person name="Smits M."/>
            <person name="Meyer K."/>
            <person name="Brinkhoff T."/>
            <person name="Simon M."/>
            <person name="Daniel R."/>
        </authorList>
    </citation>
    <scope>NUCLEOTIDE SEQUENCE [LARGE SCALE GENOMIC DNA]</scope>
    <source>
        <strain evidence="5 6">238</strain>
        <plasmid evidence="6">Plasmid pOA238_160</plasmid>
    </source>
</reference>
<dbReference type="PANTHER" id="PTHR37418">
    <property type="entry name" value="3-KETO-5-AMINOHEXANOATE CLEAVAGE ENZYME-RELATED"/>
    <property type="match status" value="1"/>
</dbReference>
<dbReference type="PANTHER" id="PTHR37418:SF2">
    <property type="entry name" value="3-KETO-5-AMINOHEXANOATE CLEAVAGE ENZYME"/>
    <property type="match status" value="1"/>
</dbReference>
<sequence>MEICGTMKKLIIEARVNEYAMRDENPNVPWSAQEIAHDAAEVAEAGASILHFHPRKLDGSPAHGYDDYSKVIAAIRNVSDLLVHPTLGQITIQGTESRVAHIPRLAADPRLKPELASLDLGSTNIDRYDATRKSFVTDEKSYINTTGTLIEFAKTFINCGVRPAVACWSAPFVRTLEPFFDMGLLPNPTWVVFVHTDNGVMGGHPPSPAGLRAFHDFLPKDRPVEWTVCSKPGNLFPTAAQAIQMGGHVSIGIGDNPYCELGSPTNAELVRRVAEIAKAYGREVATPQETRQILGMAPHFI</sequence>
<evidence type="ECO:0000256" key="3">
    <source>
        <dbReference type="ARBA" id="ARBA00022723"/>
    </source>
</evidence>
<protein>
    <recommendedName>
        <fullName evidence="7">3-keto-5-aminohexanoate cleavage protein</fullName>
    </recommendedName>
</protein>
<dbReference type="InterPro" id="IPR013785">
    <property type="entry name" value="Aldolase_TIM"/>
</dbReference>
<dbReference type="eggNOG" id="COG3246">
    <property type="taxonomic scope" value="Bacteria"/>
</dbReference>
<dbReference type="AlphaFoldDB" id="M9RYF5"/>
<keyword evidence="6" id="KW-1185">Reference proteome</keyword>
<evidence type="ECO:0000256" key="2">
    <source>
        <dbReference type="ARBA" id="ARBA00022679"/>
    </source>
</evidence>
<organism evidence="5 6">
    <name type="scientific">Octadecabacter arcticus 238</name>
    <dbReference type="NCBI Taxonomy" id="391616"/>
    <lineage>
        <taxon>Bacteria</taxon>
        <taxon>Pseudomonadati</taxon>
        <taxon>Pseudomonadota</taxon>
        <taxon>Alphaproteobacteria</taxon>
        <taxon>Rhodobacterales</taxon>
        <taxon>Roseobacteraceae</taxon>
        <taxon>Octadecabacter</taxon>
    </lineage>
</organism>
<evidence type="ECO:0000256" key="1">
    <source>
        <dbReference type="ARBA" id="ARBA00001947"/>
    </source>
</evidence>
<proteinExistence type="predicted"/>
<geneLocation type="plasmid" evidence="5 6">
    <name>pOA238_160</name>
</geneLocation>
<evidence type="ECO:0008006" key="7">
    <source>
        <dbReference type="Google" id="ProtNLM"/>
    </source>
</evidence>
<evidence type="ECO:0000256" key="4">
    <source>
        <dbReference type="ARBA" id="ARBA00022833"/>
    </source>
</evidence>
<accession>M9RYF5</accession>
<dbReference type="InterPro" id="IPR008567">
    <property type="entry name" value="BKACE"/>
</dbReference>
<dbReference type="OrthoDB" id="9805277at2"/>
<dbReference type="GO" id="GO:0046872">
    <property type="term" value="F:metal ion binding"/>
    <property type="evidence" value="ECO:0007669"/>
    <property type="project" value="UniProtKB-KW"/>
</dbReference>
<keyword evidence="5" id="KW-0614">Plasmid</keyword>
<name>M9RYF5_9RHOB</name>
<dbReference type="Pfam" id="PF05853">
    <property type="entry name" value="BKACE"/>
    <property type="match status" value="1"/>
</dbReference>
<keyword evidence="2" id="KW-0808">Transferase</keyword>
<dbReference type="KEGG" id="oar:OA238_160p0810"/>
<keyword evidence="3" id="KW-0479">Metal-binding</keyword>